<sequence length="121" mass="13656">MGMGPPCPVSEENDRILVSDGGWVRRGPVVRQTPEYQSTLAKWWKRQVTGTPWRSSGKNTRLPVRLVRVVVETPGYGSADELVRKAPEQGSTEERWVHHAPFVRKAIEYGSSMENTVLHCL</sequence>
<evidence type="ECO:0000313" key="2">
    <source>
        <dbReference type="Proteomes" id="UP000024635"/>
    </source>
</evidence>
<organism evidence="1 2">
    <name type="scientific">Ancylostoma ceylanicum</name>
    <dbReference type="NCBI Taxonomy" id="53326"/>
    <lineage>
        <taxon>Eukaryota</taxon>
        <taxon>Metazoa</taxon>
        <taxon>Ecdysozoa</taxon>
        <taxon>Nematoda</taxon>
        <taxon>Chromadorea</taxon>
        <taxon>Rhabditida</taxon>
        <taxon>Rhabditina</taxon>
        <taxon>Rhabditomorpha</taxon>
        <taxon>Strongyloidea</taxon>
        <taxon>Ancylostomatidae</taxon>
        <taxon>Ancylostomatinae</taxon>
        <taxon>Ancylostoma</taxon>
    </lineage>
</organism>
<comment type="caution">
    <text evidence="1">The sequence shown here is derived from an EMBL/GenBank/DDBJ whole genome shotgun (WGS) entry which is preliminary data.</text>
</comment>
<dbReference type="EMBL" id="JARK01001343">
    <property type="protein sequence ID" value="EYC28605.1"/>
    <property type="molecule type" value="Genomic_DNA"/>
</dbReference>
<gene>
    <name evidence="1" type="primary">Acey_s0007.g3310</name>
    <name evidence="1" type="ORF">Y032_0007g3310</name>
</gene>
<dbReference type="AlphaFoldDB" id="A0A016VMI5"/>
<evidence type="ECO:0000313" key="1">
    <source>
        <dbReference type="EMBL" id="EYC28605.1"/>
    </source>
</evidence>
<protein>
    <submittedName>
        <fullName evidence="1">Uncharacterized protein</fullName>
    </submittedName>
</protein>
<dbReference type="Proteomes" id="UP000024635">
    <property type="component" value="Unassembled WGS sequence"/>
</dbReference>
<name>A0A016VMI5_9BILA</name>
<reference evidence="2" key="1">
    <citation type="journal article" date="2015" name="Nat. Genet.">
        <title>The genome and transcriptome of the zoonotic hookworm Ancylostoma ceylanicum identify infection-specific gene families.</title>
        <authorList>
            <person name="Schwarz E.M."/>
            <person name="Hu Y."/>
            <person name="Antoshechkin I."/>
            <person name="Miller M.M."/>
            <person name="Sternberg P.W."/>
            <person name="Aroian R.V."/>
        </authorList>
    </citation>
    <scope>NUCLEOTIDE SEQUENCE</scope>
    <source>
        <strain evidence="2">HY135</strain>
    </source>
</reference>
<proteinExistence type="predicted"/>
<accession>A0A016VMI5</accession>
<keyword evidence="2" id="KW-1185">Reference proteome</keyword>